<dbReference type="EMBL" id="JBBWWQ010000021">
    <property type="protein sequence ID" value="KAK8913815.1"/>
    <property type="molecule type" value="Genomic_DNA"/>
</dbReference>
<evidence type="ECO:0000313" key="2">
    <source>
        <dbReference type="Proteomes" id="UP001418222"/>
    </source>
</evidence>
<evidence type="ECO:0000313" key="1">
    <source>
        <dbReference type="EMBL" id="KAK8913815.1"/>
    </source>
</evidence>
<proteinExistence type="predicted"/>
<gene>
    <name evidence="1" type="ORF">KSP39_PZI024054</name>
</gene>
<keyword evidence="2" id="KW-1185">Reference proteome</keyword>
<reference evidence="1 2" key="1">
    <citation type="journal article" date="2022" name="Nat. Plants">
        <title>Genomes of leafy and leafless Platanthera orchids illuminate the evolution of mycoheterotrophy.</title>
        <authorList>
            <person name="Li M.H."/>
            <person name="Liu K.W."/>
            <person name="Li Z."/>
            <person name="Lu H.C."/>
            <person name="Ye Q.L."/>
            <person name="Zhang D."/>
            <person name="Wang J.Y."/>
            <person name="Li Y.F."/>
            <person name="Zhong Z.M."/>
            <person name="Liu X."/>
            <person name="Yu X."/>
            <person name="Liu D.K."/>
            <person name="Tu X.D."/>
            <person name="Liu B."/>
            <person name="Hao Y."/>
            <person name="Liao X.Y."/>
            <person name="Jiang Y.T."/>
            <person name="Sun W.H."/>
            <person name="Chen J."/>
            <person name="Chen Y.Q."/>
            <person name="Ai Y."/>
            <person name="Zhai J.W."/>
            <person name="Wu S.S."/>
            <person name="Zhou Z."/>
            <person name="Hsiao Y.Y."/>
            <person name="Wu W.L."/>
            <person name="Chen Y.Y."/>
            <person name="Lin Y.F."/>
            <person name="Hsu J.L."/>
            <person name="Li C.Y."/>
            <person name="Wang Z.W."/>
            <person name="Zhao X."/>
            <person name="Zhong W.Y."/>
            <person name="Ma X.K."/>
            <person name="Ma L."/>
            <person name="Huang J."/>
            <person name="Chen G.Z."/>
            <person name="Huang M.Z."/>
            <person name="Huang L."/>
            <person name="Peng D.H."/>
            <person name="Luo Y.B."/>
            <person name="Zou S.Q."/>
            <person name="Chen S.P."/>
            <person name="Lan S."/>
            <person name="Tsai W.C."/>
            <person name="Van de Peer Y."/>
            <person name="Liu Z.J."/>
        </authorList>
    </citation>
    <scope>NUCLEOTIDE SEQUENCE [LARGE SCALE GENOMIC DNA]</scope>
    <source>
        <strain evidence="1">Lor287</strain>
    </source>
</reference>
<protein>
    <submittedName>
        <fullName evidence="1">Uncharacterized protein</fullName>
    </submittedName>
</protein>
<dbReference type="InterPro" id="IPR025322">
    <property type="entry name" value="PADRE_dom"/>
</dbReference>
<organism evidence="1 2">
    <name type="scientific">Platanthera zijinensis</name>
    <dbReference type="NCBI Taxonomy" id="2320716"/>
    <lineage>
        <taxon>Eukaryota</taxon>
        <taxon>Viridiplantae</taxon>
        <taxon>Streptophyta</taxon>
        <taxon>Embryophyta</taxon>
        <taxon>Tracheophyta</taxon>
        <taxon>Spermatophyta</taxon>
        <taxon>Magnoliopsida</taxon>
        <taxon>Liliopsida</taxon>
        <taxon>Asparagales</taxon>
        <taxon>Orchidaceae</taxon>
        <taxon>Orchidoideae</taxon>
        <taxon>Orchideae</taxon>
        <taxon>Orchidinae</taxon>
        <taxon>Platanthera</taxon>
    </lineage>
</organism>
<dbReference type="PANTHER" id="PTHR33052">
    <property type="entry name" value="DUF4228 DOMAIN PROTEIN-RELATED"/>
    <property type="match status" value="1"/>
</dbReference>
<dbReference type="AlphaFoldDB" id="A0AAP0ASP8"/>
<comment type="caution">
    <text evidence="1">The sequence shown here is derived from an EMBL/GenBank/DDBJ whole genome shotgun (WGS) entry which is preliminary data.</text>
</comment>
<accession>A0AAP0ASP8</accession>
<sequence length="161" mass="17977">MGGASSCGSALGAASRSVRVIDSKGRAHEFFYSIRAAELMAENQGQFVCDSTNLQVGCRVPGLAADEELLHSRLYFLLPTDLLFSVLTEEEMAWLLRRVAGATTVRRRRRRRRSKVISISLMKTGEVEERKKAEEGRRCGGVLAMERLRSSWEPALDTIEE</sequence>
<dbReference type="Pfam" id="PF14009">
    <property type="entry name" value="PADRE"/>
    <property type="match status" value="1"/>
</dbReference>
<name>A0AAP0ASP8_9ASPA</name>
<dbReference type="Proteomes" id="UP001418222">
    <property type="component" value="Unassembled WGS sequence"/>
</dbReference>